<dbReference type="Proteomes" id="UP001138686">
    <property type="component" value="Unassembled WGS sequence"/>
</dbReference>
<dbReference type="EMBL" id="JAHWDP010000005">
    <property type="protein sequence ID" value="MBW2938745.1"/>
    <property type="molecule type" value="Genomic_DNA"/>
</dbReference>
<evidence type="ECO:0000256" key="1">
    <source>
        <dbReference type="ARBA" id="ARBA00022729"/>
    </source>
</evidence>
<keyword evidence="1 4" id="KW-0732">Signal</keyword>
<evidence type="ECO:0000259" key="6">
    <source>
        <dbReference type="Pfam" id="PF07715"/>
    </source>
</evidence>
<keyword evidence="3" id="KW-0798">TonB box</keyword>
<dbReference type="InterPro" id="IPR039426">
    <property type="entry name" value="TonB-dep_rcpt-like"/>
</dbReference>
<dbReference type="InterPro" id="IPR000531">
    <property type="entry name" value="Beta-barrel_TonB"/>
</dbReference>
<sequence length="1079" mass="117654">MRTKFSGILTLLLAFVVQLTFAQEKTISGTITDESSLPLPGVNVIVKGTSNGTQTDFDGNYSITANVGQTLVYSYLSYKTQEKTIGAATSSISFAMEPDASVLNEVVVTGFAVKKEKKALGYSVSSIQQESIKESPQTDLTRVLSGKAAGINITTQNGLSGSANKVIIRGMTSFSGDNNALYVIDGVPISNDTNEAGAFTDGNMGSSRSFDIDPNNIERVDILKGLAATTLYGTEGRNGVILITTKAGSSSQQNAKQEIEVSSSVFVNEVSILPDYQNSYGGGFDQAFGWFYSNWGPGFYKDGLGGWANDAAFDADGTVEHPYSSSAYLATNYPNFQEQYAGQRYDWKPRNSVKDFFQKGLAQNLSVSARGRSENGKFGYGTIFSHLDEDGFTPGNNVKRNNLTISGDAKLTNKVSIRGSMTYTKTDLKTPPVSTSFGSSTPYSGSSIFGDLFYTPRSIDFFELPYQLPDGSSIYYRDDNAIQHPLWTVNNARFSQLVNRVNGFAAIDYNITDNFNILYQGSVDTYSEDSVNRQNKGGVNDDVNVQRGFYETVNTSNTIYDHRIVLSGNNFSFFNDNVNLGFSLGATSKSVDYNRYGIRSTDQQVFGFFDHSGFVERNQIEYRQKRNIIGVFGQVLLDYSNFVFLNLSGRNDWVSNSVNNSLFYPSASISFVPTSAFKGIQSDNGLNFLKLRAGYGTSANFSTGYPTVTLVNLDTQAWQSDGQLITSNTTDSSIGNPAIKPELFEELEFGAEGKIFNRLTFDFSYFTRTTNDLIVQDQPIPASTGATFIDNNIGKIESWGIEADLGLNIFKSNTGGFDWKVNVNYTSFESEVVDLGQDTDQVVYAGFTNLGNFATVGDPLGALYGARIARDENGNLLVDAAGNYVAESVTEDGLVPKIGDANPDFIMNYISTMSWRGLSLNVAVNHVSGGDIYSTYIATLLGRGLTTDTEDRLGTYILDGINQSTGLPNEVQINNSQFYFDNGFASAADELNVYDASVLRLQEVTLGYSLPSKFLDRTPFGSVTFKVSGFNLWYDAYNTPDGINFDPNTTGLGAGNGQGFEFLTGPSSKRYGFTVNATF</sequence>
<dbReference type="RefSeq" id="WP_219053273.1">
    <property type="nucleotide sequence ID" value="NZ_JAHWDP010000005.1"/>
</dbReference>
<feature type="domain" description="TonB-dependent receptor plug" evidence="6">
    <location>
        <begin position="118"/>
        <end position="240"/>
    </location>
</feature>
<feature type="signal peptide" evidence="4">
    <location>
        <begin position="1"/>
        <end position="22"/>
    </location>
</feature>
<keyword evidence="2" id="KW-0813">Transport</keyword>
<dbReference type="InterPro" id="IPR023996">
    <property type="entry name" value="TonB-dep_OMP_SusC/RagA"/>
</dbReference>
<evidence type="ECO:0000256" key="3">
    <source>
        <dbReference type="RuleBase" id="RU003357"/>
    </source>
</evidence>
<dbReference type="InterPro" id="IPR012910">
    <property type="entry name" value="Plug_dom"/>
</dbReference>
<dbReference type="GO" id="GO:0009279">
    <property type="term" value="C:cell outer membrane"/>
    <property type="evidence" value="ECO:0007669"/>
    <property type="project" value="UniProtKB-SubCell"/>
</dbReference>
<evidence type="ECO:0000313" key="7">
    <source>
        <dbReference type="EMBL" id="MBW2938745.1"/>
    </source>
</evidence>
<evidence type="ECO:0000256" key="2">
    <source>
        <dbReference type="PROSITE-ProRule" id="PRU01360"/>
    </source>
</evidence>
<dbReference type="NCBIfam" id="TIGR04056">
    <property type="entry name" value="OMP_RagA_SusC"/>
    <property type="match status" value="1"/>
</dbReference>
<dbReference type="Pfam" id="PF07715">
    <property type="entry name" value="Plug"/>
    <property type="match status" value="1"/>
</dbReference>
<evidence type="ECO:0000259" key="5">
    <source>
        <dbReference type="Pfam" id="PF00593"/>
    </source>
</evidence>
<protein>
    <submittedName>
        <fullName evidence="7">SusC/RagA family TonB-linked outer membrane protein</fullName>
    </submittedName>
</protein>
<evidence type="ECO:0000313" key="8">
    <source>
        <dbReference type="Proteomes" id="UP001138686"/>
    </source>
</evidence>
<reference evidence="7" key="1">
    <citation type="submission" date="2021-07" db="EMBL/GenBank/DDBJ databases">
        <title>Aureisphaera sp. CAU 1614 isolated from sea sediment.</title>
        <authorList>
            <person name="Kim W."/>
        </authorList>
    </citation>
    <scope>NUCLEOTIDE SEQUENCE</scope>
    <source>
        <strain evidence="7">CAU 1614</strain>
    </source>
</reference>
<gene>
    <name evidence="7" type="ORF">KXJ69_11540</name>
</gene>
<proteinExistence type="inferred from homology"/>
<dbReference type="Pfam" id="PF13715">
    <property type="entry name" value="CarbopepD_reg_2"/>
    <property type="match status" value="1"/>
</dbReference>
<accession>A0A9X1FQM8</accession>
<keyword evidence="2" id="KW-0998">Cell outer membrane</keyword>
<evidence type="ECO:0000256" key="4">
    <source>
        <dbReference type="SAM" id="SignalP"/>
    </source>
</evidence>
<comment type="similarity">
    <text evidence="2 3">Belongs to the TonB-dependent receptor family.</text>
</comment>
<dbReference type="GO" id="GO:0044718">
    <property type="term" value="P:siderophore transmembrane transport"/>
    <property type="evidence" value="ECO:0007669"/>
    <property type="project" value="TreeGrafter"/>
</dbReference>
<comment type="caution">
    <text evidence="7">The sequence shown here is derived from an EMBL/GenBank/DDBJ whole genome shotgun (WGS) entry which is preliminary data.</text>
</comment>
<dbReference type="GO" id="GO:0015344">
    <property type="term" value="F:siderophore uptake transmembrane transporter activity"/>
    <property type="evidence" value="ECO:0007669"/>
    <property type="project" value="TreeGrafter"/>
</dbReference>
<dbReference type="PROSITE" id="PS52016">
    <property type="entry name" value="TONB_DEPENDENT_REC_3"/>
    <property type="match status" value="1"/>
</dbReference>
<dbReference type="Pfam" id="PF00593">
    <property type="entry name" value="TonB_dep_Rec_b-barrel"/>
    <property type="match status" value="1"/>
</dbReference>
<name>A0A9X1FQM8_9FLAO</name>
<feature type="chain" id="PRO_5040856146" evidence="4">
    <location>
        <begin position="23"/>
        <end position="1079"/>
    </location>
</feature>
<keyword evidence="2 3" id="KW-0472">Membrane</keyword>
<keyword evidence="2" id="KW-0812">Transmembrane</keyword>
<dbReference type="PANTHER" id="PTHR30069:SF29">
    <property type="entry name" value="HEMOGLOBIN AND HEMOGLOBIN-HAPTOGLOBIN-BINDING PROTEIN 1-RELATED"/>
    <property type="match status" value="1"/>
</dbReference>
<dbReference type="PANTHER" id="PTHR30069">
    <property type="entry name" value="TONB-DEPENDENT OUTER MEMBRANE RECEPTOR"/>
    <property type="match status" value="1"/>
</dbReference>
<organism evidence="7 8">
    <name type="scientific">Halomarinibacterium sedimenti</name>
    <dbReference type="NCBI Taxonomy" id="2857106"/>
    <lineage>
        <taxon>Bacteria</taxon>
        <taxon>Pseudomonadati</taxon>
        <taxon>Bacteroidota</taxon>
        <taxon>Flavobacteriia</taxon>
        <taxon>Flavobacteriales</taxon>
        <taxon>Flavobacteriaceae</taxon>
        <taxon>Halomarinibacterium</taxon>
    </lineage>
</organism>
<dbReference type="AlphaFoldDB" id="A0A9X1FQM8"/>
<keyword evidence="8" id="KW-1185">Reference proteome</keyword>
<comment type="subcellular location">
    <subcellularLocation>
        <location evidence="2">Cell outer membrane</location>
        <topology evidence="2">Multi-pass membrane protein</topology>
    </subcellularLocation>
</comment>
<keyword evidence="2" id="KW-1134">Transmembrane beta strand</keyword>
<feature type="domain" description="TonB-dependent receptor-like beta-barrel" evidence="5">
    <location>
        <begin position="557"/>
        <end position="873"/>
    </location>
</feature>